<reference evidence="2 3" key="1">
    <citation type="submission" date="2021-04" db="EMBL/GenBank/DDBJ databases">
        <title>The genome sequence of type strain Ideonella paludis KCTC 32238.</title>
        <authorList>
            <person name="Liu Y."/>
        </authorList>
    </citation>
    <scope>NUCLEOTIDE SEQUENCE [LARGE SCALE GENOMIC DNA]</scope>
    <source>
        <strain evidence="2 3">KCTC 32238</strain>
    </source>
</reference>
<dbReference type="EMBL" id="JAGQDG010000002">
    <property type="protein sequence ID" value="MBQ0935095.1"/>
    <property type="molecule type" value="Genomic_DNA"/>
</dbReference>
<keyword evidence="3" id="KW-1185">Reference proteome</keyword>
<protein>
    <submittedName>
        <fullName evidence="2">Uncharacterized protein</fullName>
    </submittedName>
</protein>
<evidence type="ECO:0000256" key="1">
    <source>
        <dbReference type="SAM" id="SignalP"/>
    </source>
</evidence>
<sequence length="113" mass="11806">MNKRILKNTLAAAGVALAYLPLAQAGWTQEVKVKSVVVVSSGGINVAVEPALSGCTSQSGYGARYASIYPSHPGLKAMHANLLLAMNSGTSVRLYLTDPQCTVGEMVLGEALW</sequence>
<evidence type="ECO:0000313" key="2">
    <source>
        <dbReference type="EMBL" id="MBQ0935095.1"/>
    </source>
</evidence>
<name>A0ABS5DVB7_9BURK</name>
<proteinExistence type="predicted"/>
<organism evidence="2 3">
    <name type="scientific">Ideonella paludis</name>
    <dbReference type="NCBI Taxonomy" id="1233411"/>
    <lineage>
        <taxon>Bacteria</taxon>
        <taxon>Pseudomonadati</taxon>
        <taxon>Pseudomonadota</taxon>
        <taxon>Betaproteobacteria</taxon>
        <taxon>Burkholderiales</taxon>
        <taxon>Sphaerotilaceae</taxon>
        <taxon>Ideonella</taxon>
    </lineage>
</organism>
<comment type="caution">
    <text evidence="2">The sequence shown here is derived from an EMBL/GenBank/DDBJ whole genome shotgun (WGS) entry which is preliminary data.</text>
</comment>
<dbReference type="Proteomes" id="UP000672097">
    <property type="component" value="Unassembled WGS sequence"/>
</dbReference>
<gene>
    <name evidence="2" type="ORF">KAK11_07145</name>
</gene>
<feature type="signal peptide" evidence="1">
    <location>
        <begin position="1"/>
        <end position="25"/>
    </location>
</feature>
<evidence type="ECO:0000313" key="3">
    <source>
        <dbReference type="Proteomes" id="UP000672097"/>
    </source>
</evidence>
<keyword evidence="1" id="KW-0732">Signal</keyword>
<dbReference type="RefSeq" id="WP_210807655.1">
    <property type="nucleotide sequence ID" value="NZ_JAGQDG010000002.1"/>
</dbReference>
<accession>A0ABS5DVB7</accession>
<feature type="chain" id="PRO_5045290210" evidence="1">
    <location>
        <begin position="26"/>
        <end position="113"/>
    </location>
</feature>